<protein>
    <submittedName>
        <fullName evidence="9">Neuronal acetylcholine receptor subunit alpha-7</fullName>
    </submittedName>
</protein>
<evidence type="ECO:0000256" key="2">
    <source>
        <dbReference type="ARBA" id="ARBA00009237"/>
    </source>
</evidence>
<gene>
    <name evidence="9" type="ORF">P5673_004623</name>
</gene>
<keyword evidence="6" id="KW-0406">Ion transport</keyword>
<keyword evidence="10" id="KW-1185">Reference proteome</keyword>
<keyword evidence="3 6" id="KW-0812">Transmembrane</keyword>
<dbReference type="InterPro" id="IPR038050">
    <property type="entry name" value="Neuro_actylchol_rec"/>
</dbReference>
<dbReference type="PROSITE" id="PS00236">
    <property type="entry name" value="NEUROTR_ION_CHANNEL"/>
    <property type="match status" value="1"/>
</dbReference>
<keyword evidence="9" id="KW-0675">Receptor</keyword>
<feature type="transmembrane region" description="Helical" evidence="6">
    <location>
        <begin position="519"/>
        <end position="545"/>
    </location>
</feature>
<dbReference type="InterPro" id="IPR036719">
    <property type="entry name" value="Neuro-gated_channel_TM_sf"/>
</dbReference>
<evidence type="ECO:0000256" key="6">
    <source>
        <dbReference type="RuleBase" id="RU000687"/>
    </source>
</evidence>
<comment type="subcellular location">
    <subcellularLocation>
        <location evidence="1">Membrane</location>
        <topology evidence="1">Multi-pass membrane protein</topology>
    </subcellularLocation>
</comment>
<keyword evidence="6" id="KW-0813">Transport</keyword>
<dbReference type="CDD" id="cd18997">
    <property type="entry name" value="LGIC_ECD_nAChR"/>
    <property type="match status" value="1"/>
</dbReference>
<dbReference type="InterPro" id="IPR006201">
    <property type="entry name" value="Neur_channel"/>
</dbReference>
<dbReference type="FunFam" id="2.70.170.10:FF:000016">
    <property type="entry name" value="Nicotinic acetylcholine receptor subunit"/>
    <property type="match status" value="1"/>
</dbReference>
<feature type="domain" description="Neurotransmitter-gated ion-channel ligand-binding" evidence="7">
    <location>
        <begin position="41"/>
        <end position="250"/>
    </location>
</feature>
<dbReference type="Gene3D" id="1.20.58.390">
    <property type="entry name" value="Neurotransmitter-gated ion-channel transmembrane domain"/>
    <property type="match status" value="2"/>
</dbReference>
<evidence type="ECO:0000256" key="4">
    <source>
        <dbReference type="ARBA" id="ARBA00022989"/>
    </source>
</evidence>
<evidence type="ECO:0000313" key="10">
    <source>
        <dbReference type="Proteomes" id="UP001249851"/>
    </source>
</evidence>
<keyword evidence="6" id="KW-0732">Signal</keyword>
<dbReference type="PANTHER" id="PTHR18945">
    <property type="entry name" value="NEUROTRANSMITTER GATED ION CHANNEL"/>
    <property type="match status" value="1"/>
</dbReference>
<evidence type="ECO:0000256" key="1">
    <source>
        <dbReference type="ARBA" id="ARBA00004141"/>
    </source>
</evidence>
<dbReference type="GO" id="GO:0004888">
    <property type="term" value="F:transmembrane signaling receptor activity"/>
    <property type="evidence" value="ECO:0007669"/>
    <property type="project" value="InterPro"/>
</dbReference>
<dbReference type="Proteomes" id="UP001249851">
    <property type="component" value="Unassembled WGS sequence"/>
</dbReference>
<dbReference type="GO" id="GO:0005230">
    <property type="term" value="F:extracellular ligand-gated monoatomic ion channel activity"/>
    <property type="evidence" value="ECO:0007669"/>
    <property type="project" value="InterPro"/>
</dbReference>
<dbReference type="InterPro" id="IPR006202">
    <property type="entry name" value="Neur_chan_lig-bd"/>
</dbReference>
<dbReference type="InterPro" id="IPR036734">
    <property type="entry name" value="Neur_chan_lig-bd_sf"/>
</dbReference>
<feature type="chain" id="PRO_5041768420" evidence="6">
    <location>
        <begin position="20"/>
        <end position="551"/>
    </location>
</feature>
<dbReference type="SUPFAM" id="SSF63712">
    <property type="entry name" value="Nicotinic receptor ligand binding domain-like"/>
    <property type="match status" value="1"/>
</dbReference>
<dbReference type="CDD" id="cd19051">
    <property type="entry name" value="LGIC_TM_cation"/>
    <property type="match status" value="1"/>
</dbReference>
<dbReference type="Pfam" id="PF02931">
    <property type="entry name" value="Neur_chan_LBD"/>
    <property type="match status" value="1"/>
</dbReference>
<name>A0AAD9R0K7_ACRCE</name>
<keyword evidence="6" id="KW-0407">Ion channel</keyword>
<feature type="transmembrane region" description="Helical" evidence="6">
    <location>
        <begin position="252"/>
        <end position="275"/>
    </location>
</feature>
<evidence type="ECO:0000259" key="8">
    <source>
        <dbReference type="Pfam" id="PF02932"/>
    </source>
</evidence>
<dbReference type="InterPro" id="IPR006029">
    <property type="entry name" value="Neurotrans-gated_channel_TM"/>
</dbReference>
<feature type="domain" description="Neurotransmitter-gated ion-channel transmembrane" evidence="8">
    <location>
        <begin position="257"/>
        <end position="544"/>
    </location>
</feature>
<evidence type="ECO:0000256" key="3">
    <source>
        <dbReference type="ARBA" id="ARBA00022692"/>
    </source>
</evidence>
<dbReference type="EMBL" id="JARQWQ010000007">
    <property type="protein sequence ID" value="KAK2570907.1"/>
    <property type="molecule type" value="Genomic_DNA"/>
</dbReference>
<dbReference type="Gene3D" id="2.70.170.10">
    <property type="entry name" value="Neurotransmitter-gated ion-channel ligand-binding domain"/>
    <property type="match status" value="1"/>
</dbReference>
<dbReference type="PRINTS" id="PR00252">
    <property type="entry name" value="NRIONCHANNEL"/>
</dbReference>
<dbReference type="FunFam" id="1.20.58.390:FF:000073">
    <property type="entry name" value="Neuronal acetylcholine receptor subunit alpha-9-II"/>
    <property type="match status" value="1"/>
</dbReference>
<evidence type="ECO:0000256" key="5">
    <source>
        <dbReference type="ARBA" id="ARBA00023136"/>
    </source>
</evidence>
<keyword evidence="5 6" id="KW-0472">Membrane</keyword>
<dbReference type="GO" id="GO:0016020">
    <property type="term" value="C:membrane"/>
    <property type="evidence" value="ECO:0007669"/>
    <property type="project" value="UniProtKB-SubCell"/>
</dbReference>
<dbReference type="AlphaFoldDB" id="A0AAD9R0K7"/>
<dbReference type="InterPro" id="IPR018000">
    <property type="entry name" value="Neurotransmitter_ion_chnl_CS"/>
</dbReference>
<comment type="caution">
    <text evidence="9">The sequence shown here is derived from an EMBL/GenBank/DDBJ whole genome shotgun (WGS) entry which is preliminary data.</text>
</comment>
<reference evidence="9" key="2">
    <citation type="journal article" date="2023" name="Science">
        <title>Genomic signatures of disease resistance in endangered staghorn corals.</title>
        <authorList>
            <person name="Vollmer S.V."/>
            <person name="Selwyn J.D."/>
            <person name="Despard B.A."/>
            <person name="Roesel C.L."/>
        </authorList>
    </citation>
    <scope>NUCLEOTIDE SEQUENCE</scope>
    <source>
        <strain evidence="9">K2</strain>
    </source>
</reference>
<keyword evidence="4 6" id="KW-1133">Transmembrane helix</keyword>
<dbReference type="Pfam" id="PF02932">
    <property type="entry name" value="Neur_chan_memb"/>
    <property type="match status" value="1"/>
</dbReference>
<proteinExistence type="inferred from homology"/>
<organism evidence="9 10">
    <name type="scientific">Acropora cervicornis</name>
    <name type="common">Staghorn coral</name>
    <dbReference type="NCBI Taxonomy" id="6130"/>
    <lineage>
        <taxon>Eukaryota</taxon>
        <taxon>Metazoa</taxon>
        <taxon>Cnidaria</taxon>
        <taxon>Anthozoa</taxon>
        <taxon>Hexacorallia</taxon>
        <taxon>Scleractinia</taxon>
        <taxon>Astrocoeniina</taxon>
        <taxon>Acroporidae</taxon>
        <taxon>Acropora</taxon>
    </lineage>
</organism>
<comment type="similarity">
    <text evidence="2">Belongs to the ligand-gated ion channel (TC 1.A.9) family. Acetylcholine receptor (TC 1.A.9.1) subfamily.</text>
</comment>
<sequence length="551" mass="63680">MMFFVKCALFGLFIFTLEALKFSRAETQNDRNWTQWDSVEARLRRKLFQNDYDPELRPVLNQSNQVTVTFGVSLHQIIVVDEKNQFITVSLWIRQTWFNSFLMWNPQDFQGMKQININANKVWIPDLYLYNNAAADKGGALDQFKTKIVLSSNGKNMWLGPILMTFSCKIDVNYFPFDEQICSMKFGSWTYDGYRLDVQMEKAEGDIKKYVSNGEWDLISLTAQRNELIYICCPEPYPDVTYTLHIRRRTKYYYINLIIPCVLITSLTLLSFFLPPDSGERITLVITNLLAMTVFMLIVAEIMPATSEVIPLISIYYTGIMFEVALSLVATCIVLRCYYSNPSVCEIPTWVRVVVLTWLAGLVRIKVPTGLVNVMEKHVKEEEAFRQEVAFERRHSILPSHFEHRERSCSSVDFHSRFRTSSLLHSGRGRCRTMSSEREHSCDADGLSSVGLPRLFEAFGRSLQSINEGKESKPELPDPDASVKEMLLKLDSLLNNVRRLVQVTRQQEENDIKREEWKLVASIIDACFFWVFMAVLVISSVVIFLQAPDYN</sequence>
<evidence type="ECO:0000313" key="9">
    <source>
        <dbReference type="EMBL" id="KAK2570907.1"/>
    </source>
</evidence>
<dbReference type="SUPFAM" id="SSF90112">
    <property type="entry name" value="Neurotransmitter-gated ion-channel transmembrane pore"/>
    <property type="match status" value="1"/>
</dbReference>
<feature type="transmembrane region" description="Helical" evidence="6">
    <location>
        <begin position="282"/>
        <end position="303"/>
    </location>
</feature>
<feature type="signal peptide" evidence="6">
    <location>
        <begin position="1"/>
        <end position="19"/>
    </location>
</feature>
<accession>A0AAD9R0K7</accession>
<reference evidence="9" key="1">
    <citation type="journal article" date="2023" name="G3 (Bethesda)">
        <title>Whole genome assembly and annotation of the endangered Caribbean coral Acropora cervicornis.</title>
        <authorList>
            <person name="Selwyn J.D."/>
            <person name="Vollmer S.V."/>
        </authorList>
    </citation>
    <scope>NUCLEOTIDE SEQUENCE</scope>
    <source>
        <strain evidence="9">K2</strain>
    </source>
</reference>
<evidence type="ECO:0000259" key="7">
    <source>
        <dbReference type="Pfam" id="PF02931"/>
    </source>
</evidence>
<dbReference type="NCBIfam" id="TIGR00860">
    <property type="entry name" value="LIC"/>
    <property type="match status" value="1"/>
</dbReference>
<feature type="transmembrane region" description="Helical" evidence="6">
    <location>
        <begin position="315"/>
        <end position="339"/>
    </location>
</feature>